<proteinExistence type="predicted"/>
<protein>
    <submittedName>
        <fullName evidence="1">Transposase IS4</fullName>
    </submittedName>
</protein>
<accession>T1BSG3</accession>
<sequence>SRNHPLTVDKIRRNLRITRKRSPGERPYSVMKVVMHGDHTFVTMVRRYRVKAMFLCLGYNTLTMITLKKQGKIA</sequence>
<reference evidence="1" key="2">
    <citation type="journal article" date="2014" name="ISME J.">
        <title>Microbial stratification in low pH oxic and suboxic macroscopic growths along an acid mine drainage.</title>
        <authorList>
            <person name="Mendez-Garcia C."/>
            <person name="Mesa V."/>
            <person name="Sprenger R.R."/>
            <person name="Richter M."/>
            <person name="Diez M.S."/>
            <person name="Solano J."/>
            <person name="Bargiela R."/>
            <person name="Golyshina O.V."/>
            <person name="Manteca A."/>
            <person name="Ramos J.L."/>
            <person name="Gallego J.R."/>
            <person name="Llorente I."/>
            <person name="Martins Dos Santos V.A."/>
            <person name="Jensen O.N."/>
            <person name="Pelaez A.I."/>
            <person name="Sanchez J."/>
            <person name="Ferrer M."/>
        </authorList>
    </citation>
    <scope>NUCLEOTIDE SEQUENCE</scope>
</reference>
<dbReference type="EMBL" id="AUZY01005948">
    <property type="protein sequence ID" value="EQD56124.1"/>
    <property type="molecule type" value="Genomic_DNA"/>
</dbReference>
<name>T1BSG3_9ZZZZ</name>
<evidence type="ECO:0000313" key="1">
    <source>
        <dbReference type="EMBL" id="EQD56124.1"/>
    </source>
</evidence>
<gene>
    <name evidence="1" type="ORF">B1B_09055</name>
</gene>
<feature type="non-terminal residue" evidence="1">
    <location>
        <position position="1"/>
    </location>
</feature>
<comment type="caution">
    <text evidence="1">The sequence shown here is derived from an EMBL/GenBank/DDBJ whole genome shotgun (WGS) entry which is preliminary data.</text>
</comment>
<reference evidence="1" key="1">
    <citation type="submission" date="2013-08" db="EMBL/GenBank/DDBJ databases">
        <authorList>
            <person name="Mendez C."/>
            <person name="Richter M."/>
            <person name="Ferrer M."/>
            <person name="Sanchez J."/>
        </authorList>
    </citation>
    <scope>NUCLEOTIDE SEQUENCE</scope>
</reference>
<organism evidence="1">
    <name type="scientific">mine drainage metagenome</name>
    <dbReference type="NCBI Taxonomy" id="410659"/>
    <lineage>
        <taxon>unclassified sequences</taxon>
        <taxon>metagenomes</taxon>
        <taxon>ecological metagenomes</taxon>
    </lineage>
</organism>
<dbReference type="AlphaFoldDB" id="T1BSG3"/>